<name>X1AMN0_9ZZZZ</name>
<evidence type="ECO:0000313" key="1">
    <source>
        <dbReference type="EMBL" id="GAG70717.1"/>
    </source>
</evidence>
<dbReference type="InterPro" id="IPR035897">
    <property type="entry name" value="Toll_tir_struct_dom_sf"/>
</dbReference>
<comment type="caution">
    <text evidence="1">The sequence shown here is derived from an EMBL/GenBank/DDBJ whole genome shotgun (WGS) entry which is preliminary data.</text>
</comment>
<proteinExistence type="predicted"/>
<evidence type="ECO:0008006" key="2">
    <source>
        <dbReference type="Google" id="ProtNLM"/>
    </source>
</evidence>
<accession>X1AMN0</accession>
<dbReference type="EMBL" id="BART01002971">
    <property type="protein sequence ID" value="GAG70717.1"/>
    <property type="molecule type" value="Genomic_DNA"/>
</dbReference>
<sequence length="229" mass="26003">YFILIASPHSMISGWVETELDTAINLEVKGKLSILVIMYKHCEIHPLLTGKLYIEYKGSVEEVAKALLDAMQPSIIKQFGRHRVVDFGGKGGSVNFSVSESGVPQYDIIFNIPRKTSYAGIFWEPLSGSFNAKNYDTLTWQMCGESQSSRFQIKIETKNGWPEKRIPFKKRSGWNIYSISLLDLKEGDLACIERITIAMNDTDCGQDVVEQKFSIRSFNFSRLKKRNSV</sequence>
<dbReference type="AlphaFoldDB" id="X1AMN0"/>
<organism evidence="1">
    <name type="scientific">marine sediment metagenome</name>
    <dbReference type="NCBI Taxonomy" id="412755"/>
    <lineage>
        <taxon>unclassified sequences</taxon>
        <taxon>metagenomes</taxon>
        <taxon>ecological metagenomes</taxon>
    </lineage>
</organism>
<dbReference type="Gene3D" id="3.40.50.10140">
    <property type="entry name" value="Toll/interleukin-1 receptor homology (TIR) domain"/>
    <property type="match status" value="1"/>
</dbReference>
<gene>
    <name evidence="1" type="ORF">S01H4_08593</name>
</gene>
<dbReference type="SUPFAM" id="SSF52200">
    <property type="entry name" value="Toll/Interleukin receptor TIR domain"/>
    <property type="match status" value="1"/>
</dbReference>
<protein>
    <recommendedName>
        <fullName evidence="2">TIR domain-containing protein</fullName>
    </recommendedName>
</protein>
<reference evidence="1" key="1">
    <citation type="journal article" date="2014" name="Front. Microbiol.">
        <title>High frequency of phylogenetically diverse reductive dehalogenase-homologous genes in deep subseafloor sedimentary metagenomes.</title>
        <authorList>
            <person name="Kawai M."/>
            <person name="Futagami T."/>
            <person name="Toyoda A."/>
            <person name="Takaki Y."/>
            <person name="Nishi S."/>
            <person name="Hori S."/>
            <person name="Arai W."/>
            <person name="Tsubouchi T."/>
            <person name="Morono Y."/>
            <person name="Uchiyama I."/>
            <person name="Ito T."/>
            <person name="Fujiyama A."/>
            <person name="Inagaki F."/>
            <person name="Takami H."/>
        </authorList>
    </citation>
    <scope>NUCLEOTIDE SEQUENCE</scope>
    <source>
        <strain evidence="1">Expedition CK06-06</strain>
    </source>
</reference>
<feature type="non-terminal residue" evidence="1">
    <location>
        <position position="1"/>
    </location>
</feature>